<evidence type="ECO:0000313" key="3">
    <source>
        <dbReference type="Proteomes" id="UP000471409"/>
    </source>
</evidence>
<dbReference type="EMBL" id="WXXP01000010">
    <property type="protein sequence ID" value="NEK52255.1"/>
    <property type="molecule type" value="Genomic_DNA"/>
</dbReference>
<protein>
    <submittedName>
        <fullName evidence="2">Uncharacterized protein</fullName>
    </submittedName>
</protein>
<name>A0A6P0DKR4_RHILE</name>
<keyword evidence="1" id="KW-0812">Transmembrane</keyword>
<comment type="caution">
    <text evidence="2">The sequence shown here is derived from an EMBL/GenBank/DDBJ whole genome shotgun (WGS) entry which is preliminary data.</text>
</comment>
<gene>
    <name evidence="2" type="ORF">GUK36_22790</name>
</gene>
<dbReference type="RefSeq" id="WP_164000090.1">
    <property type="nucleotide sequence ID" value="NZ_WXXP01000010.1"/>
</dbReference>
<accession>A0A6P0DKR4</accession>
<evidence type="ECO:0000256" key="1">
    <source>
        <dbReference type="SAM" id="Phobius"/>
    </source>
</evidence>
<keyword evidence="1" id="KW-0472">Membrane</keyword>
<sequence length="286" mass="32696">MRKETLTWETNSTLTYTGSDGKVRRFKEEWNSLRFKLTRYQAIVAVQSYDVGFSIRDLPGDDWKPLTDEALEKYRDLRLAEVKPTKAPIAMRITGLAEIDDDDITVGEVGGSNLKPVTKLEVGYWKTFDTVHVTIVAAEEDGRDELRFFGRDDDEDDKLYFSAVISREKMRQLMADIRLSKDLPEIEVNAKALLFEDQISAWGGGRSHYFFPASPGFSLAVLTDATIKWGKALTRYSDDKMQKLDEAVGVYTPERQRLKTLQNIERGIWTLIVVVAVIASAFYFRR</sequence>
<reference evidence="2 3" key="1">
    <citation type="submission" date="2020-01" db="EMBL/GenBank/DDBJ databases">
        <title>Rhizobium genotypes associated with high levels of biological nitrogen fixation by grain legumes in a temperate-maritime cropping system.</title>
        <authorList>
            <person name="Maluk M."/>
            <person name="Francesc Ferrando Molina F."/>
            <person name="Lopez Del Egido L."/>
            <person name="Lafos M."/>
            <person name="Langarica-Fuentes A."/>
            <person name="Gebre Yohannes G."/>
            <person name="Young M.W."/>
            <person name="Martin P."/>
            <person name="Gantlett R."/>
            <person name="Kenicer G."/>
            <person name="Hawes C."/>
            <person name="Begg G.S."/>
            <person name="Quilliam R.S."/>
            <person name="Squire G.R."/>
            <person name="Poole P.S."/>
            <person name="Young P.W."/>
            <person name="Iannetta P.M."/>
            <person name="James E.K."/>
        </authorList>
    </citation>
    <scope>NUCLEOTIDE SEQUENCE [LARGE SCALE GENOMIC DNA]</scope>
    <source>
        <strain evidence="2 3">JHI944</strain>
    </source>
</reference>
<organism evidence="2 3">
    <name type="scientific">Rhizobium leguminosarum</name>
    <dbReference type="NCBI Taxonomy" id="384"/>
    <lineage>
        <taxon>Bacteria</taxon>
        <taxon>Pseudomonadati</taxon>
        <taxon>Pseudomonadota</taxon>
        <taxon>Alphaproteobacteria</taxon>
        <taxon>Hyphomicrobiales</taxon>
        <taxon>Rhizobiaceae</taxon>
        <taxon>Rhizobium/Agrobacterium group</taxon>
        <taxon>Rhizobium</taxon>
    </lineage>
</organism>
<dbReference type="Proteomes" id="UP000471409">
    <property type="component" value="Unassembled WGS sequence"/>
</dbReference>
<feature type="transmembrane region" description="Helical" evidence="1">
    <location>
        <begin position="267"/>
        <end position="284"/>
    </location>
</feature>
<keyword evidence="1" id="KW-1133">Transmembrane helix</keyword>
<dbReference type="AlphaFoldDB" id="A0A6P0DKR4"/>
<evidence type="ECO:0000313" key="2">
    <source>
        <dbReference type="EMBL" id="NEK52255.1"/>
    </source>
</evidence>
<proteinExistence type="predicted"/>